<evidence type="ECO:0000256" key="12">
    <source>
        <dbReference type="ARBA" id="ARBA00023170"/>
    </source>
</evidence>
<evidence type="ECO:0000256" key="4">
    <source>
        <dbReference type="ARBA" id="ARBA00022606"/>
    </source>
</evidence>
<dbReference type="FunFam" id="1.20.1070.10:FF:000044">
    <property type="entry name" value="Opsin, ultraviolet-sensitive"/>
    <property type="match status" value="1"/>
</dbReference>
<evidence type="ECO:0000256" key="7">
    <source>
        <dbReference type="ARBA" id="ARBA00022989"/>
    </source>
</evidence>
<dbReference type="InterPro" id="IPR017452">
    <property type="entry name" value="GPCR_Rhodpsn_7TM"/>
</dbReference>
<evidence type="ECO:0000256" key="6">
    <source>
        <dbReference type="ARBA" id="ARBA00022925"/>
    </source>
</evidence>
<dbReference type="PANTHER" id="PTHR24240">
    <property type="entry name" value="OPSIN"/>
    <property type="match status" value="1"/>
</dbReference>
<evidence type="ECO:0000256" key="2">
    <source>
        <dbReference type="ARBA" id="ARBA00022543"/>
    </source>
</evidence>
<comment type="subcellular location">
    <subcellularLocation>
        <location evidence="1 15">Membrane</location>
        <topology evidence="1 15">Multi-pass membrane protein</topology>
    </subcellularLocation>
</comment>
<dbReference type="PRINTS" id="PR00238">
    <property type="entry name" value="OPSIN"/>
</dbReference>
<dbReference type="GO" id="GO:0004930">
    <property type="term" value="F:G protein-coupled receptor activity"/>
    <property type="evidence" value="ECO:0007669"/>
    <property type="project" value="UniProtKB-KW"/>
</dbReference>
<dbReference type="EMBL" id="MT112869">
    <property type="protein sequence ID" value="QIW86033.1"/>
    <property type="molecule type" value="mRNA"/>
</dbReference>
<protein>
    <submittedName>
        <fullName evidence="17">Opsin M5</fullName>
    </submittedName>
</protein>
<comment type="similarity">
    <text evidence="15">Belongs to the G-protein coupled receptor 1 family. Opsin subfamily.</text>
</comment>
<feature type="transmembrane region" description="Helical" evidence="15">
    <location>
        <begin position="54"/>
        <end position="81"/>
    </location>
</feature>
<dbReference type="InterPro" id="IPR000276">
    <property type="entry name" value="GPCR_Rhodpsn"/>
</dbReference>
<evidence type="ECO:0000259" key="16">
    <source>
        <dbReference type="PROSITE" id="PS50262"/>
    </source>
</evidence>
<feature type="transmembrane region" description="Helical" evidence="15">
    <location>
        <begin position="313"/>
        <end position="335"/>
    </location>
</feature>
<evidence type="ECO:0000256" key="15">
    <source>
        <dbReference type="RuleBase" id="RU004951"/>
    </source>
</evidence>
<gene>
    <name evidence="17" type="primary">M5</name>
</gene>
<keyword evidence="2 15" id="KW-0600">Photoreceptor protein</keyword>
<keyword evidence="8 15" id="KW-0157">Chromophore</keyword>
<sequence length="382" mass="43474">MANTSFPRALPYRNQPTLEYGYPEGVTIQDFIPEEIKDLVHPHWYNFPPVNPMWHYLLGTVYIFLGIISVFGNSIVIYLFFKSKILRTPANILVLNVAISDLIMTLSNYPTFIYNCFHGGVWMFSAFWCSMYGALAGVTGVSTIWSLAMISFDRYNIICNSFNGPKLTRGKALLCISWCWAMALLWNGLPFFGWGRYTLEGILDSCSFDFLSTDFNNTSYTLTIFTCDYCIPLVIIIGAYFFIVKAIFAHEKSMREQAKKMNVANLRSNEAEAQRAEIRITKAAIMNIMLWVCCWTPYATIAVTGVLGDRTVITPLLTILPALLAKSLSCFNPFVYAISHPKFRQAITQHMPWFCVYEPVNKETDDTKSTETASRNIKDERA</sequence>
<keyword evidence="12 15" id="KW-0675">Receptor</keyword>
<keyword evidence="10 15" id="KW-0472">Membrane</keyword>
<dbReference type="CDD" id="cd15079">
    <property type="entry name" value="7tmA_photoreceptors_insect"/>
    <property type="match status" value="1"/>
</dbReference>
<evidence type="ECO:0000256" key="9">
    <source>
        <dbReference type="ARBA" id="ARBA00023040"/>
    </source>
</evidence>
<keyword evidence="7 15" id="KW-1133">Transmembrane helix</keyword>
<name>A0A6H0X1N1_NEOOE</name>
<feature type="transmembrane region" description="Helical" evidence="15">
    <location>
        <begin position="125"/>
        <end position="152"/>
    </location>
</feature>
<dbReference type="PRINTS" id="PR00237">
    <property type="entry name" value="GPCRRHODOPSN"/>
</dbReference>
<evidence type="ECO:0000256" key="14">
    <source>
        <dbReference type="ARBA" id="ARBA00023305"/>
    </source>
</evidence>
<keyword evidence="4 15" id="KW-0716">Sensory transduction</keyword>
<keyword evidence="6 15" id="KW-0681">Retinal protein</keyword>
<dbReference type="GO" id="GO:0007602">
    <property type="term" value="P:phototransduction"/>
    <property type="evidence" value="ECO:0007669"/>
    <property type="project" value="UniProtKB-KW"/>
</dbReference>
<evidence type="ECO:0000256" key="11">
    <source>
        <dbReference type="ARBA" id="ARBA00023157"/>
    </source>
</evidence>
<evidence type="ECO:0000256" key="3">
    <source>
        <dbReference type="ARBA" id="ARBA00022553"/>
    </source>
</evidence>
<dbReference type="InterPro" id="IPR050125">
    <property type="entry name" value="GPCR_opsins"/>
</dbReference>
<accession>A0A6H0X1N1</accession>
<keyword evidence="13 15" id="KW-0807">Transducer</keyword>
<proteinExistence type="evidence at transcript level"/>
<feature type="transmembrane region" description="Helical" evidence="15">
    <location>
        <begin position="93"/>
        <end position="113"/>
    </location>
</feature>
<feature type="transmembrane region" description="Helical" evidence="15">
    <location>
        <begin position="220"/>
        <end position="244"/>
    </location>
</feature>
<dbReference type="PROSITE" id="PS00237">
    <property type="entry name" value="G_PROTEIN_RECEP_F1_1"/>
    <property type="match status" value="1"/>
</dbReference>
<evidence type="ECO:0000256" key="5">
    <source>
        <dbReference type="ARBA" id="ARBA00022692"/>
    </source>
</evidence>
<feature type="transmembrane region" description="Helical" evidence="15">
    <location>
        <begin position="284"/>
        <end position="307"/>
    </location>
</feature>
<keyword evidence="3" id="KW-0597">Phosphoprotein</keyword>
<dbReference type="InterPro" id="IPR001760">
    <property type="entry name" value="Opsin"/>
</dbReference>
<dbReference type="SUPFAM" id="SSF81321">
    <property type="entry name" value="Family A G protein-coupled receptor-like"/>
    <property type="match status" value="1"/>
</dbReference>
<dbReference type="PROSITE" id="PS50262">
    <property type="entry name" value="G_PROTEIN_RECEP_F1_2"/>
    <property type="match status" value="1"/>
</dbReference>
<dbReference type="PRINTS" id="PR00577">
    <property type="entry name" value="OPSINRH3RH4"/>
</dbReference>
<keyword evidence="14" id="KW-0844">Vision</keyword>
<reference evidence="17" key="1">
    <citation type="journal article" date="2020" name="Proc. Natl. Acad. Sci. U.S.A.">
        <title>Exceptional diversity of opsin expression patterns in Neogonodactylus oerstedii (Stomatopoda) retinas.</title>
        <authorList>
            <person name="Porter M.L."/>
            <person name="Awata H."/>
            <person name="Bok M.J."/>
            <person name="Cronin T.W."/>
        </authorList>
    </citation>
    <scope>NUCLEOTIDE SEQUENCE</scope>
</reference>
<dbReference type="GO" id="GO:0009881">
    <property type="term" value="F:photoreceptor activity"/>
    <property type="evidence" value="ECO:0007669"/>
    <property type="project" value="UniProtKB-KW"/>
</dbReference>
<dbReference type="GO" id="GO:0016020">
    <property type="term" value="C:membrane"/>
    <property type="evidence" value="ECO:0007669"/>
    <property type="project" value="UniProtKB-SubCell"/>
</dbReference>
<dbReference type="Gene3D" id="1.20.1070.10">
    <property type="entry name" value="Rhodopsin 7-helix transmembrane proteins"/>
    <property type="match status" value="1"/>
</dbReference>
<feature type="transmembrane region" description="Helical" evidence="15">
    <location>
        <begin position="172"/>
        <end position="194"/>
    </location>
</feature>
<dbReference type="AlphaFoldDB" id="A0A6H0X1N1"/>
<keyword evidence="5 15" id="KW-0812">Transmembrane</keyword>
<feature type="domain" description="G-protein coupled receptors family 1 profile" evidence="16">
    <location>
        <begin position="72"/>
        <end position="336"/>
    </location>
</feature>
<evidence type="ECO:0000256" key="1">
    <source>
        <dbReference type="ARBA" id="ARBA00004141"/>
    </source>
</evidence>
<dbReference type="GO" id="GO:0007601">
    <property type="term" value="P:visual perception"/>
    <property type="evidence" value="ECO:0007669"/>
    <property type="project" value="UniProtKB-KW"/>
</dbReference>
<evidence type="ECO:0000256" key="10">
    <source>
        <dbReference type="ARBA" id="ARBA00023136"/>
    </source>
</evidence>
<dbReference type="Pfam" id="PF00001">
    <property type="entry name" value="7tm_1"/>
    <property type="match status" value="1"/>
</dbReference>
<evidence type="ECO:0000256" key="8">
    <source>
        <dbReference type="ARBA" id="ARBA00022991"/>
    </source>
</evidence>
<evidence type="ECO:0000256" key="13">
    <source>
        <dbReference type="ARBA" id="ARBA00023224"/>
    </source>
</evidence>
<keyword evidence="11" id="KW-1015">Disulfide bond</keyword>
<keyword evidence="9 15" id="KW-0297">G-protein coupled receptor</keyword>
<organism evidence="17">
    <name type="scientific">Neogonodactylus oerstedii</name>
    <name type="common">Mantis shrimp</name>
    <name type="synonym">Gonodactylus oerstedii</name>
    <dbReference type="NCBI Taxonomy" id="85128"/>
    <lineage>
        <taxon>Eukaryota</taxon>
        <taxon>Metazoa</taxon>
        <taxon>Ecdysozoa</taxon>
        <taxon>Arthropoda</taxon>
        <taxon>Crustacea</taxon>
        <taxon>Multicrustacea</taxon>
        <taxon>Malacostraca</taxon>
        <taxon>Eumalacostraca</taxon>
        <taxon>Hoplocarida</taxon>
        <taxon>Stomatopoda</taxon>
        <taxon>Gonodactylidae</taxon>
        <taxon>Neogonodactylus</taxon>
    </lineage>
</organism>
<evidence type="ECO:0000313" key="17">
    <source>
        <dbReference type="EMBL" id="QIW86033.1"/>
    </source>
</evidence>